<comment type="caution">
    <text evidence="3">The sequence shown here is derived from an EMBL/GenBank/DDBJ whole genome shotgun (WGS) entry which is preliminary data.</text>
</comment>
<evidence type="ECO:0000313" key="3">
    <source>
        <dbReference type="EMBL" id="TCT26051.1"/>
    </source>
</evidence>
<name>A0A4R3NBH7_9GAMM</name>
<keyword evidence="1" id="KW-0812">Transmembrane</keyword>
<organism evidence="3 4">
    <name type="scientific">Thermomonas haemolytica</name>
    <dbReference type="NCBI Taxonomy" id="141949"/>
    <lineage>
        <taxon>Bacteria</taxon>
        <taxon>Pseudomonadati</taxon>
        <taxon>Pseudomonadota</taxon>
        <taxon>Gammaproteobacteria</taxon>
        <taxon>Lysobacterales</taxon>
        <taxon>Lysobacteraceae</taxon>
        <taxon>Thermomonas</taxon>
    </lineage>
</organism>
<dbReference type="Pfam" id="PF10882">
    <property type="entry name" value="bPH_5"/>
    <property type="match status" value="1"/>
</dbReference>
<protein>
    <submittedName>
        <fullName evidence="3">PH (Pleckstrin Homology) domain-containing protein</fullName>
    </submittedName>
</protein>
<feature type="transmembrane region" description="Helical" evidence="1">
    <location>
        <begin position="14"/>
        <end position="34"/>
    </location>
</feature>
<keyword evidence="4" id="KW-1185">Reference proteome</keyword>
<dbReference type="AlphaFoldDB" id="A0A4R3NBH7"/>
<feature type="transmembrane region" description="Helical" evidence="1">
    <location>
        <begin position="46"/>
        <end position="63"/>
    </location>
</feature>
<sequence>MRSPTVFAVPPPPAYAWLLLILLGGVIPVGLLIGMHAVKMPMNGEGLAWVAVLTALAGLLLSMCRRVVLLQDGVLEVRAAFYRKRVAVTELDVERARIVDLAERTELRPAVKTNGISMPGYHAGHFRIYRRLEKAFCLLTDRRRVLWIPLRDGGQLLLSLERPQALLDALRAT</sequence>
<feature type="domain" description="Bacterial Pleckstrin homology" evidence="2">
    <location>
        <begin position="69"/>
        <end position="171"/>
    </location>
</feature>
<evidence type="ECO:0000256" key="1">
    <source>
        <dbReference type="SAM" id="Phobius"/>
    </source>
</evidence>
<evidence type="ECO:0000313" key="4">
    <source>
        <dbReference type="Proteomes" id="UP000295414"/>
    </source>
</evidence>
<reference evidence="3 4" key="1">
    <citation type="submission" date="2019-03" db="EMBL/GenBank/DDBJ databases">
        <title>Genomic Encyclopedia of Type Strains, Phase IV (KMG-IV): sequencing the most valuable type-strain genomes for metagenomic binning, comparative biology and taxonomic classification.</title>
        <authorList>
            <person name="Goeker M."/>
        </authorList>
    </citation>
    <scope>NUCLEOTIDE SEQUENCE [LARGE SCALE GENOMIC DNA]</scope>
    <source>
        <strain evidence="3 4">DSM 13605</strain>
    </source>
</reference>
<keyword evidence="1" id="KW-1133">Transmembrane helix</keyword>
<keyword evidence="1" id="KW-0472">Membrane</keyword>
<dbReference type="InterPro" id="IPR027783">
    <property type="entry name" value="Bacterial_PH-related"/>
</dbReference>
<evidence type="ECO:0000259" key="2">
    <source>
        <dbReference type="Pfam" id="PF10882"/>
    </source>
</evidence>
<dbReference type="EMBL" id="SMAP01000001">
    <property type="protein sequence ID" value="TCT26051.1"/>
    <property type="molecule type" value="Genomic_DNA"/>
</dbReference>
<gene>
    <name evidence="3" type="ORF">EDC34_101378</name>
</gene>
<proteinExistence type="predicted"/>
<accession>A0A4R3NBH7</accession>
<dbReference type="RefSeq" id="WP_162797656.1">
    <property type="nucleotide sequence ID" value="NZ_MSZW01000031.1"/>
</dbReference>
<dbReference type="Proteomes" id="UP000295414">
    <property type="component" value="Unassembled WGS sequence"/>
</dbReference>